<name>A0AAV1ZWW0_9ARAC</name>
<accession>A0AAV1ZWW0</accession>
<gene>
    <name evidence="2" type="ORF">LARSCL_LOCUS8202</name>
</gene>
<proteinExistence type="predicted"/>
<protein>
    <submittedName>
        <fullName evidence="2">Uncharacterized protein</fullName>
    </submittedName>
</protein>
<evidence type="ECO:0000313" key="2">
    <source>
        <dbReference type="EMBL" id="CAL1275643.1"/>
    </source>
</evidence>
<reference evidence="2 3" key="1">
    <citation type="submission" date="2024-04" db="EMBL/GenBank/DDBJ databases">
        <authorList>
            <person name="Rising A."/>
            <person name="Reimegard J."/>
            <person name="Sonavane S."/>
            <person name="Akerstrom W."/>
            <person name="Nylinder S."/>
            <person name="Hedman E."/>
            <person name="Kallberg Y."/>
        </authorList>
    </citation>
    <scope>NUCLEOTIDE SEQUENCE [LARGE SCALE GENOMIC DNA]</scope>
</reference>
<keyword evidence="3" id="KW-1185">Reference proteome</keyword>
<sequence length="34" mass="3910">MNSCKMLCAFILLPTLLPQELHRKPGFKGSKHRN</sequence>
<dbReference type="AlphaFoldDB" id="A0AAV1ZWW0"/>
<feature type="chain" id="PRO_5043617886" evidence="1">
    <location>
        <begin position="19"/>
        <end position="34"/>
    </location>
</feature>
<organism evidence="2 3">
    <name type="scientific">Larinioides sclopetarius</name>
    <dbReference type="NCBI Taxonomy" id="280406"/>
    <lineage>
        <taxon>Eukaryota</taxon>
        <taxon>Metazoa</taxon>
        <taxon>Ecdysozoa</taxon>
        <taxon>Arthropoda</taxon>
        <taxon>Chelicerata</taxon>
        <taxon>Arachnida</taxon>
        <taxon>Araneae</taxon>
        <taxon>Araneomorphae</taxon>
        <taxon>Entelegynae</taxon>
        <taxon>Araneoidea</taxon>
        <taxon>Araneidae</taxon>
        <taxon>Larinioides</taxon>
    </lineage>
</organism>
<dbReference type="EMBL" id="CAXIEN010000086">
    <property type="protein sequence ID" value="CAL1275643.1"/>
    <property type="molecule type" value="Genomic_DNA"/>
</dbReference>
<comment type="caution">
    <text evidence="2">The sequence shown here is derived from an EMBL/GenBank/DDBJ whole genome shotgun (WGS) entry which is preliminary data.</text>
</comment>
<dbReference type="Proteomes" id="UP001497382">
    <property type="component" value="Unassembled WGS sequence"/>
</dbReference>
<feature type="signal peptide" evidence="1">
    <location>
        <begin position="1"/>
        <end position="18"/>
    </location>
</feature>
<evidence type="ECO:0000313" key="3">
    <source>
        <dbReference type="Proteomes" id="UP001497382"/>
    </source>
</evidence>
<evidence type="ECO:0000256" key="1">
    <source>
        <dbReference type="SAM" id="SignalP"/>
    </source>
</evidence>
<keyword evidence="1" id="KW-0732">Signal</keyword>